<dbReference type="EMBL" id="BAABWD010000003">
    <property type="protein sequence ID" value="GAA6132361.1"/>
    <property type="molecule type" value="Genomic_DNA"/>
</dbReference>
<dbReference type="Proteomes" id="UP000243413">
    <property type="component" value="Chromosome I"/>
</dbReference>
<proteinExistence type="predicted"/>
<evidence type="ECO:0000313" key="5">
    <source>
        <dbReference type="Proteomes" id="UP001486808"/>
    </source>
</evidence>
<keyword evidence="1" id="KW-0472">Membrane</keyword>
<feature type="transmembrane region" description="Helical" evidence="1">
    <location>
        <begin position="12"/>
        <end position="38"/>
    </location>
</feature>
<evidence type="ECO:0000313" key="4">
    <source>
        <dbReference type="Proteomes" id="UP000243413"/>
    </source>
</evidence>
<dbReference type="InterPro" id="IPR005625">
    <property type="entry name" value="PepSY-ass_TM"/>
</dbReference>
<evidence type="ECO:0000313" key="2">
    <source>
        <dbReference type="EMBL" id="GAA6132361.1"/>
    </source>
</evidence>
<dbReference type="STRING" id="472181.SAMN05216271_2475"/>
<protein>
    <submittedName>
        <fullName evidence="2">PepSY-associated TM helix domain-containing protein</fullName>
    </submittedName>
    <submittedName>
        <fullName evidence="3">Uncharacterized iron-regulated membrane protein</fullName>
    </submittedName>
</protein>
<reference evidence="4" key="2">
    <citation type="submission" date="2016-10" db="EMBL/GenBank/DDBJ databases">
        <authorList>
            <person name="Varghese N."/>
            <person name="Submissions S."/>
        </authorList>
    </citation>
    <scope>NUCLEOTIDE SEQUENCE [LARGE SCALE GENOMIC DNA]</scope>
    <source>
        <strain evidence="4">JCM 14963</strain>
    </source>
</reference>
<dbReference type="AlphaFoldDB" id="A0A1H1U7W3"/>
<keyword evidence="5" id="KW-1185">Reference proteome</keyword>
<evidence type="ECO:0000313" key="3">
    <source>
        <dbReference type="EMBL" id="SDS68602.1"/>
    </source>
</evidence>
<dbReference type="EMBL" id="LT629763">
    <property type="protein sequence ID" value="SDS68602.1"/>
    <property type="molecule type" value="Genomic_DNA"/>
</dbReference>
<dbReference type="PANTHER" id="PTHR34219:SF4">
    <property type="entry name" value="PEPSY DOMAIN-CONTAINING PROTEIN"/>
    <property type="match status" value="1"/>
</dbReference>
<gene>
    <name evidence="2" type="ORF">NBRC116187_27210</name>
    <name evidence="3" type="ORF">SAMN05216271_2475</name>
</gene>
<feature type="transmembrane region" description="Helical" evidence="1">
    <location>
        <begin position="187"/>
        <end position="209"/>
    </location>
</feature>
<keyword evidence="1" id="KW-0812">Transmembrane</keyword>
<dbReference type="PANTHER" id="PTHR34219">
    <property type="entry name" value="IRON-REGULATED INNER MEMBRANE PROTEIN-RELATED"/>
    <property type="match status" value="1"/>
</dbReference>
<organism evidence="3 4">
    <name type="scientific">Halopseudomonas sabulinigri</name>
    <dbReference type="NCBI Taxonomy" id="472181"/>
    <lineage>
        <taxon>Bacteria</taxon>
        <taxon>Pseudomonadati</taxon>
        <taxon>Pseudomonadota</taxon>
        <taxon>Gammaproteobacteria</taxon>
        <taxon>Pseudomonadales</taxon>
        <taxon>Pseudomonadaceae</taxon>
        <taxon>Halopseudomonas</taxon>
    </lineage>
</organism>
<evidence type="ECO:0000256" key="1">
    <source>
        <dbReference type="SAM" id="Phobius"/>
    </source>
</evidence>
<keyword evidence="1" id="KW-1133">Transmembrane helix</keyword>
<feature type="transmembrane region" description="Helical" evidence="1">
    <location>
        <begin position="391"/>
        <end position="410"/>
    </location>
</feature>
<reference evidence="3" key="1">
    <citation type="submission" date="2016-10" db="EMBL/GenBank/DDBJ databases">
        <authorList>
            <person name="de Groot N.N."/>
        </authorList>
    </citation>
    <scope>NUCLEOTIDE SEQUENCE [LARGE SCALE GENOMIC DNA]</scope>
    <source>
        <strain evidence="3">JCM 14963</strain>
    </source>
</reference>
<dbReference type="Proteomes" id="UP001486808">
    <property type="component" value="Unassembled WGS sequence"/>
</dbReference>
<dbReference type="Pfam" id="PF03929">
    <property type="entry name" value="PepSY_TM"/>
    <property type="match status" value="1"/>
</dbReference>
<accession>A0A1H1U7W3</accession>
<dbReference type="OrthoDB" id="9776609at2"/>
<name>A0A1H1U7W3_9GAMM</name>
<feature type="transmembrane region" description="Helical" evidence="1">
    <location>
        <begin position="137"/>
        <end position="159"/>
    </location>
</feature>
<reference evidence="2 5" key="3">
    <citation type="submission" date="2024-04" db="EMBL/GenBank/DDBJ databases">
        <title>Draft genome sequence of Halopseudomonas sabulinigri NBRC 116187.</title>
        <authorList>
            <person name="Miyakawa T."/>
            <person name="Kusuya Y."/>
            <person name="Miura T."/>
        </authorList>
    </citation>
    <scope>NUCLEOTIDE SEQUENCE [LARGE SCALE GENOMIC DNA]</scope>
    <source>
        <strain evidence="2 5">4NH20-0042</strain>
    </source>
</reference>
<dbReference type="RefSeq" id="WP_092287078.1">
    <property type="nucleotide sequence ID" value="NZ_BAABWD010000003.1"/>
</dbReference>
<sequence length="525" mass="57345">MAKQASLTQSMSGLHTWAGLILGWLLFAIFLTGTLAVFDKELNWWMQPELRDSGLDQASAVQVAEDWLRAKHAGASAWNISLPTERGPSLSVSAGEQRRGQRTVVDPLSGEVVTPRETLGGNFFFHFHYTLHMPRSVGIWVVGFAAMAMLVTLISGIIIHKKIFKDFFTFRPAKGQRSWLDGHNASAVLLLPFHLMITYTGLAIFFLIYMPAAADALYGGDRQALFSELRGGGEQQERGVRPGEGGRAVRDQAPAASMLPLASFIERGEAYYGTGMLGSLSVTNPDRANARVEVRPVLGSRLELTKGESLSFNALTGEPLGTPTPTRATLLTQKVMAGLHFAQFGGYAMRWIYFICGLISCAMIASGLVLYTVKRRRQAKTQTTWLRQAEWLNVAVVSGVMLACTALLWGNRLLPVTLGERETWELRVFFGSWLLALLHARVRPPLPAWTEQLALTGLLLLALPLLDLLCTRESLDSLRLGVDAGAAALGATLLWASFRVASRPVVDTTTARRGNARAAARGVTP</sequence>
<feature type="transmembrane region" description="Helical" evidence="1">
    <location>
        <begin position="351"/>
        <end position="371"/>
    </location>
</feature>